<dbReference type="VEuPathDB" id="CryptoDB:Cvel_9344"/>
<organism evidence="1">
    <name type="scientific">Chromera velia CCMP2878</name>
    <dbReference type="NCBI Taxonomy" id="1169474"/>
    <lineage>
        <taxon>Eukaryota</taxon>
        <taxon>Sar</taxon>
        <taxon>Alveolata</taxon>
        <taxon>Colpodellida</taxon>
        <taxon>Chromeraceae</taxon>
        <taxon>Chromera</taxon>
    </lineage>
</organism>
<sequence length="1026" mass="109303">MQTGQVPPPTLQKILDAAGVTVSLRLLSRNHDDACQGISGFRVTQVARMFVGAEENFLQLLQSILATANRPEIDTLIFALMERRRVQNLRYVGRLQIYPPAPEHFPSSPFLSRQKLLQLATVVSEVRGSAAFGDIVRFEDKLRLILTLRMGGMEPFLRELAWRALRGGNYSILAHLQRKTVVGRLTVSLLDLAALVKEGHPDGLHVPLDHLSIEGVPDGTELPIESQLMKMMALNQTDRLFALTASTINQVPTSIIPKLASFAKQQRNDQTGVSPAGSETGSPFGGAYRVIDDPLAWFVLPVGYSQKDLYKFAQVVYEEGAPMREALGETAGEGETDFGGFGFLEVVSRSSVGGFPGAPIRGVDGRLLRVAHGRARALVGLIGSGGRENVEVVRQCVLQLEQHTPGGLITGVCVQNVPRDISTPFKDLRWNPIGFFSLREIASDASEYKQDRALREIASDASECKQDRALREIASDASAGVISILITNIPNSASEKQLKETLTHAEVPFVGNISLPRRDFRMFVFLLCSKSSSGVPSVSALPRSALSVTDGSIFSFLRMLTYNPIGGQDALASALFAEVTQATVLADALPSALFAIRAPSSVLADPLPSALFALITPSAVLADTLPPTLLALRALPAVLTDTLPPTLLALITPPAVLADTLPPTLLAPTTPSAVFAYTLPSAILTFVTRPAVLADTLPPTLLALITLPAVFTYTLPSAIPTSVTLPAVFTYTLPSAIPTSVTLPAVFADALPSTLLASRAMPAMRANARPPTLLALMTLPAVLTDTIPPTLLALMTLSAVLTDTLSPAILAPTANATVFADALPSTILASRAMPAMLANARPPTLLALMTLPAVLTDTIPPTLLALMTLSAVLTDTLSPAILAPTANATVFADALPSTICTHRLTHTIPALSANPSMQTEDPFVPVPLDFSCVLSLLPPPPPHSHASTATVATRAVLAVRVRTAEETEVPSLEVRVRSLLSPSSQCFPRTHSPLRFSLHISTSRVVLLAVRSKAVIDGGESVMLWD</sequence>
<accession>A0A0G4HXT6</accession>
<dbReference type="AlphaFoldDB" id="A0A0G4HXT6"/>
<evidence type="ECO:0000313" key="1">
    <source>
        <dbReference type="EMBL" id="CEM49328.1"/>
    </source>
</evidence>
<dbReference type="EMBL" id="CDMZ01004301">
    <property type="protein sequence ID" value="CEM49328.1"/>
    <property type="molecule type" value="Genomic_DNA"/>
</dbReference>
<proteinExistence type="predicted"/>
<gene>
    <name evidence="1" type="ORF">Cvel_9344</name>
</gene>
<name>A0A0G4HXT6_9ALVE</name>
<reference evidence="1" key="1">
    <citation type="submission" date="2014-11" db="EMBL/GenBank/DDBJ databases">
        <authorList>
            <person name="Otto D Thomas"/>
            <person name="Naeem Raeece"/>
        </authorList>
    </citation>
    <scope>NUCLEOTIDE SEQUENCE</scope>
</reference>
<protein>
    <submittedName>
        <fullName evidence="1">Uncharacterized protein</fullName>
    </submittedName>
</protein>